<dbReference type="EMBL" id="CM023490">
    <property type="protein sequence ID" value="KAH6943110.1"/>
    <property type="molecule type" value="Genomic_DNA"/>
</dbReference>
<evidence type="ECO:0000313" key="1">
    <source>
        <dbReference type="EMBL" id="KAH6943110.1"/>
    </source>
</evidence>
<dbReference type="Proteomes" id="UP000821845">
    <property type="component" value="Chromosome 10"/>
</dbReference>
<accession>A0ACB7T8E1</accession>
<reference evidence="1" key="1">
    <citation type="submission" date="2020-05" db="EMBL/GenBank/DDBJ databases">
        <title>Large-scale comparative analyses of tick genomes elucidate their genetic diversity and vector capacities.</title>
        <authorList>
            <person name="Jia N."/>
            <person name="Wang J."/>
            <person name="Shi W."/>
            <person name="Du L."/>
            <person name="Sun Y."/>
            <person name="Zhan W."/>
            <person name="Jiang J."/>
            <person name="Wang Q."/>
            <person name="Zhang B."/>
            <person name="Ji P."/>
            <person name="Sakyi L.B."/>
            <person name="Cui X."/>
            <person name="Yuan T."/>
            <person name="Jiang B."/>
            <person name="Yang W."/>
            <person name="Lam T.T.-Y."/>
            <person name="Chang Q."/>
            <person name="Ding S."/>
            <person name="Wang X."/>
            <person name="Zhu J."/>
            <person name="Ruan X."/>
            <person name="Zhao L."/>
            <person name="Wei J."/>
            <person name="Que T."/>
            <person name="Du C."/>
            <person name="Cheng J."/>
            <person name="Dai P."/>
            <person name="Han X."/>
            <person name="Huang E."/>
            <person name="Gao Y."/>
            <person name="Liu J."/>
            <person name="Shao H."/>
            <person name="Ye R."/>
            <person name="Li L."/>
            <person name="Wei W."/>
            <person name="Wang X."/>
            <person name="Wang C."/>
            <person name="Yang T."/>
            <person name="Huo Q."/>
            <person name="Li W."/>
            <person name="Guo W."/>
            <person name="Chen H."/>
            <person name="Zhou L."/>
            <person name="Ni X."/>
            <person name="Tian J."/>
            <person name="Zhou Y."/>
            <person name="Sheng Y."/>
            <person name="Liu T."/>
            <person name="Pan Y."/>
            <person name="Xia L."/>
            <person name="Li J."/>
            <person name="Zhao F."/>
            <person name="Cao W."/>
        </authorList>
    </citation>
    <scope>NUCLEOTIDE SEQUENCE</scope>
    <source>
        <strain evidence="1">Hyas-2018</strain>
    </source>
</reference>
<organism evidence="1 2">
    <name type="scientific">Hyalomma asiaticum</name>
    <name type="common">Tick</name>
    <dbReference type="NCBI Taxonomy" id="266040"/>
    <lineage>
        <taxon>Eukaryota</taxon>
        <taxon>Metazoa</taxon>
        <taxon>Ecdysozoa</taxon>
        <taxon>Arthropoda</taxon>
        <taxon>Chelicerata</taxon>
        <taxon>Arachnida</taxon>
        <taxon>Acari</taxon>
        <taxon>Parasitiformes</taxon>
        <taxon>Ixodida</taxon>
        <taxon>Ixodoidea</taxon>
        <taxon>Ixodidae</taxon>
        <taxon>Hyalomminae</taxon>
        <taxon>Hyalomma</taxon>
    </lineage>
</organism>
<name>A0ACB7T8E1_HYAAI</name>
<protein>
    <submittedName>
        <fullName evidence="1">Uncharacterized protein</fullName>
    </submittedName>
</protein>
<proteinExistence type="predicted"/>
<gene>
    <name evidence="1" type="ORF">HPB50_016014</name>
</gene>
<comment type="caution">
    <text evidence="1">The sequence shown here is derived from an EMBL/GenBank/DDBJ whole genome shotgun (WGS) entry which is preliminary data.</text>
</comment>
<evidence type="ECO:0000313" key="2">
    <source>
        <dbReference type="Proteomes" id="UP000821845"/>
    </source>
</evidence>
<keyword evidence="2" id="KW-1185">Reference proteome</keyword>
<sequence>MADAGSTIRVKLDLRFAVPHREAHNLVWIVVDRAETATIKQFAKLIRAKYGVPKKSELYLEDAWLPPDEPLQILRDKDTVRVVTPAEQPSKPDSQPDDDAPPTPVTDELLEEKKKKKKRRRESSESSDAPAFEANVSGTAERDFSTSTVSTPRQETTPCFSAAHVASTPASFHAEASCSTPQNQSLATTPGWPVPTPDPILSTSPIPAKKKRRPRRKKKKPDEESAQVPESLSLSAVSLPSQTASPSLPLPVAVRVPAKLAQADLPAGKHVRFDGETSDEEEEEQEVPAQQDSQPMVVEETPCVLQDNILELDANYCPHVSEYKEGKVLQHNTLSDFVRIELKRAEAKKTYGGKFELEAPKEGMPPMEKVVSLLWTELLEPVVLSS</sequence>